<dbReference type="GO" id="GO:0006606">
    <property type="term" value="P:protein import into nucleus"/>
    <property type="evidence" value="ECO:0007669"/>
    <property type="project" value="TreeGrafter"/>
</dbReference>
<organism evidence="2 3">
    <name type="scientific">Brettanomyces naardenensis</name>
    <name type="common">Yeast</name>
    <dbReference type="NCBI Taxonomy" id="13370"/>
    <lineage>
        <taxon>Eukaryota</taxon>
        <taxon>Fungi</taxon>
        <taxon>Dikarya</taxon>
        <taxon>Ascomycota</taxon>
        <taxon>Saccharomycotina</taxon>
        <taxon>Pichiomycetes</taxon>
        <taxon>Pichiales</taxon>
        <taxon>Pichiaceae</taxon>
        <taxon>Brettanomyces</taxon>
    </lineage>
</organism>
<dbReference type="PANTHER" id="PTHR12363:SF53">
    <property type="entry name" value="MRNA TRANSPORT REGULATOR MTR10"/>
    <property type="match status" value="1"/>
</dbReference>
<dbReference type="GO" id="GO:0005634">
    <property type="term" value="C:nucleus"/>
    <property type="evidence" value="ECO:0007669"/>
    <property type="project" value="UniProtKB-ARBA"/>
</dbReference>
<evidence type="ECO:0000313" key="2">
    <source>
        <dbReference type="EMBL" id="VEU19358.1"/>
    </source>
</evidence>
<dbReference type="InterPro" id="IPR051345">
    <property type="entry name" value="Importin_beta-like_NTR"/>
</dbReference>
<dbReference type="Proteomes" id="UP000290900">
    <property type="component" value="Unassembled WGS sequence"/>
</dbReference>
<dbReference type="InterPro" id="IPR058537">
    <property type="entry name" value="TPR_TNPO3_IPO13_4th"/>
</dbReference>
<dbReference type="Pfam" id="PF24139">
    <property type="entry name" value="TPR_TNPO3_IPO13_4th"/>
    <property type="match status" value="1"/>
</dbReference>
<dbReference type="STRING" id="13370.A0A448YEP3"/>
<dbReference type="InParanoid" id="A0A448YEP3"/>
<dbReference type="InterPro" id="IPR016024">
    <property type="entry name" value="ARM-type_fold"/>
</dbReference>
<reference evidence="2 3" key="1">
    <citation type="submission" date="2018-12" db="EMBL/GenBank/DDBJ databases">
        <authorList>
            <person name="Tiukova I."/>
            <person name="Dainat J."/>
        </authorList>
    </citation>
    <scope>NUCLEOTIDE SEQUENCE [LARGE SCALE GENOMIC DNA]</scope>
</reference>
<dbReference type="InterPro" id="IPR057941">
    <property type="entry name" value="TPR_TNPO3_IPO13_2nd"/>
</dbReference>
<dbReference type="InterPro" id="IPR013598">
    <property type="entry name" value="Exportin-1/Importin-b-like"/>
</dbReference>
<evidence type="ECO:0000259" key="1">
    <source>
        <dbReference type="PROSITE" id="PS50166"/>
    </source>
</evidence>
<gene>
    <name evidence="2" type="ORF">BRENAR_LOCUS95</name>
</gene>
<keyword evidence="3" id="KW-1185">Reference proteome</keyword>
<dbReference type="PANTHER" id="PTHR12363">
    <property type="entry name" value="TRANSPORTIN 3 AND IMPORTIN 13"/>
    <property type="match status" value="1"/>
</dbReference>
<dbReference type="PROSITE" id="PS50166">
    <property type="entry name" value="IMPORTIN_B_NT"/>
    <property type="match status" value="1"/>
</dbReference>
<dbReference type="OrthoDB" id="435593at2759"/>
<dbReference type="GO" id="GO:0031267">
    <property type="term" value="F:small GTPase binding"/>
    <property type="evidence" value="ECO:0007669"/>
    <property type="project" value="InterPro"/>
</dbReference>
<feature type="domain" description="Importin N-terminal" evidence="1">
    <location>
        <begin position="31"/>
        <end position="98"/>
    </location>
</feature>
<dbReference type="InterPro" id="IPR057942">
    <property type="entry name" value="TPR_TNPO3_IPO13_3rd"/>
</dbReference>
<accession>A0A448YEP3</accession>
<dbReference type="Pfam" id="PF24138">
    <property type="entry name" value="TPR_TNPO3_IPO13_2nd"/>
    <property type="match status" value="1"/>
</dbReference>
<dbReference type="Pfam" id="PF24140">
    <property type="entry name" value="TPR_TNPO3_IPO13_3rd"/>
    <property type="match status" value="1"/>
</dbReference>
<dbReference type="SUPFAM" id="SSF48371">
    <property type="entry name" value="ARM repeat"/>
    <property type="match status" value="1"/>
</dbReference>
<proteinExistence type="predicted"/>
<dbReference type="InterPro" id="IPR011989">
    <property type="entry name" value="ARM-like"/>
</dbReference>
<dbReference type="Pfam" id="PF08389">
    <property type="entry name" value="Xpo1"/>
    <property type="match status" value="1"/>
</dbReference>
<evidence type="ECO:0000313" key="3">
    <source>
        <dbReference type="Proteomes" id="UP000290900"/>
    </source>
</evidence>
<protein>
    <submittedName>
        <fullName evidence="2">DEKNAAC100779</fullName>
    </submittedName>
</protein>
<dbReference type="InterPro" id="IPR001494">
    <property type="entry name" value="Importin-beta_N"/>
</dbReference>
<sequence length="965" mass="110113">MSDQQIELTSRLQQAISTMYGNSDPSLKAQADEYLLGFQRSEEAWKVIFPLLVDESVGVEMKMFVAQTLRSKVQYDFGQLPKESLTSLKDSIIQAMIYYNGRQKLVTTQLCLALAYFALQDLDWTNAVGEIVTALSTASMDTLLEFLKVLPEEMLDVRRTPLTDEEFRNQTKNLIQNNVEQVLYILTTLADTKGNNSARTNQLLLGCIQSWIIDVPVNQILNNSSLCSLIFDGLTNDDTFDTAVDCLSTVIAETDTFDEQNLPVVKNLYAQLISLQPLLEQSQDDLEQMERLVMLFSTAAEAWHVYIAALPYDFKPLVDIMLQLTAYEDDLDVVKYTFKFWYDLKSLLTTGAREEAKAVFTPTYTQLVDVMIKHLQYPTNSQSTDLAVLFGNDRDAEDKFKDFRYDMGDVLKDCCAVIGPEKALNIPFSRLQQLMDMQSRGQPVLWQEIEASLFSMRAMAKEVGTNENTMLPQIMHYLVKLPENPKVRYAATLVLGRYTEWTSKHPDFLQEQLNYIINGFQHKQDMDVIIAASHALKYFCMDCASLLTDYLEQLFNFYSSVEASLDVQSLYDVTEGIAYVLKEQRDPEKLYNITAMFWKPTLEKLTDLNAMHSETPTEMDQIDTKIADTIELITIYVDALKPRSYSGKEQHPVAKLLMENVWPLVARLISGHGRSMKVSERCMKLVRRSMQSFRNFLLPVLQQTAEMLVYGFNNYHHGCYLWVSGALIKEYASDEDVTQEVSTSVWNFSVRQIDNFNNFLGGLSDTKMEDYPDLVEDFFRMMGDILMFSPVRLIKSDEIVQHVYQTAVKALQTYHEYGAISAVLQFLIDFYSWGFESPPISLMEDIPNELKAKIQGFAVATGAEMMSKLMYGLIYSFPSDCRPDANELITKIIKLSAVQNGSKPSLMWLDGFLSSLPQGTVGEKEKLKLLSTVESAVNSKDLRSVRSSIRDFVSWYKRKNVNRAF</sequence>
<dbReference type="EMBL" id="CAACVR010000001">
    <property type="protein sequence ID" value="VEU19358.1"/>
    <property type="molecule type" value="Genomic_DNA"/>
</dbReference>
<dbReference type="Gene3D" id="1.25.10.10">
    <property type="entry name" value="Leucine-rich Repeat Variant"/>
    <property type="match status" value="1"/>
</dbReference>
<dbReference type="AlphaFoldDB" id="A0A448YEP3"/>
<name>A0A448YEP3_BRENA</name>
<dbReference type="FunCoup" id="A0A448YEP3">
    <property type="interactions" value="1224"/>
</dbReference>
<dbReference type="GO" id="GO:0005737">
    <property type="term" value="C:cytoplasm"/>
    <property type="evidence" value="ECO:0007669"/>
    <property type="project" value="TreeGrafter"/>
</dbReference>